<reference evidence="2 3" key="1">
    <citation type="submission" date="2020-08" db="EMBL/GenBank/DDBJ databases">
        <title>A Genomic Blueprint of the Chicken Gut Microbiome.</title>
        <authorList>
            <person name="Gilroy R."/>
            <person name="Ravi A."/>
            <person name="Getino M."/>
            <person name="Pursley I."/>
            <person name="Horton D.L."/>
            <person name="Alikhan N.-F."/>
            <person name="Baker D."/>
            <person name="Gharbi K."/>
            <person name="Hall N."/>
            <person name="Watson M."/>
            <person name="Adriaenssens E.M."/>
            <person name="Foster-Nyarko E."/>
            <person name="Jarju S."/>
            <person name="Secka A."/>
            <person name="Antonio M."/>
            <person name="Oren A."/>
            <person name="Chaudhuri R."/>
            <person name="La Ragione R.M."/>
            <person name="Hildebrand F."/>
            <person name="Pallen M.J."/>
        </authorList>
    </citation>
    <scope>NUCLEOTIDE SEQUENCE [LARGE SCALE GENOMIC DNA]</scope>
    <source>
        <strain evidence="2 3">Sa2BUA2</strain>
    </source>
</reference>
<name>A0ABR8YM20_9MICC</name>
<proteinExistence type="predicted"/>
<dbReference type="InterPro" id="IPR025311">
    <property type="entry name" value="DUF4166"/>
</dbReference>
<dbReference type="Proteomes" id="UP000652763">
    <property type="component" value="Unassembled WGS sequence"/>
</dbReference>
<evidence type="ECO:0000313" key="3">
    <source>
        <dbReference type="Proteomes" id="UP000652763"/>
    </source>
</evidence>
<organism evidence="2 3">
    <name type="scientific">Arthrobacter pullicola</name>
    <dbReference type="NCBI Taxonomy" id="2762224"/>
    <lineage>
        <taxon>Bacteria</taxon>
        <taxon>Bacillati</taxon>
        <taxon>Actinomycetota</taxon>
        <taxon>Actinomycetes</taxon>
        <taxon>Micrococcales</taxon>
        <taxon>Micrococcaceae</taxon>
        <taxon>Arthrobacter</taxon>
    </lineage>
</organism>
<keyword evidence="3" id="KW-1185">Reference proteome</keyword>
<evidence type="ECO:0000313" key="2">
    <source>
        <dbReference type="EMBL" id="MBD8045098.1"/>
    </source>
</evidence>
<feature type="domain" description="DUF4166" evidence="1">
    <location>
        <begin position="20"/>
        <end position="206"/>
    </location>
</feature>
<evidence type="ECO:0000259" key="1">
    <source>
        <dbReference type="Pfam" id="PF13761"/>
    </source>
</evidence>
<gene>
    <name evidence="2" type="ORF">H9638_14895</name>
</gene>
<accession>A0ABR8YM20</accession>
<sequence>MSSDVQSIFARALGPDFDRLHPMLQQRFGVDPAAGYACLGHGVFAEVRRGAWWTVPFLKVGAYRNILFPERGTDVPFTIENYPYTDGFGRPTVTFTRTLEMRPGKPRRFDATMVYSEARGTVVDYLGSHQHLATDLRLAVREDGSLHLRSTALRFYEGPLHFTVPRFLTGSADLYEAYDDERQVYTVQLQVRNPLFGFLFGYRGEFSCAFVPVTGAEVPAGLKPLREELRD</sequence>
<dbReference type="Pfam" id="PF13761">
    <property type="entry name" value="DUF4166"/>
    <property type="match status" value="1"/>
</dbReference>
<protein>
    <submittedName>
        <fullName evidence="2">DUF4166 domain-containing protein</fullName>
    </submittedName>
</protein>
<comment type="caution">
    <text evidence="2">The sequence shown here is derived from an EMBL/GenBank/DDBJ whole genome shotgun (WGS) entry which is preliminary data.</text>
</comment>
<dbReference type="RefSeq" id="WP_191748718.1">
    <property type="nucleotide sequence ID" value="NZ_JACSQC010000008.1"/>
</dbReference>
<dbReference type="EMBL" id="JACSQC010000008">
    <property type="protein sequence ID" value="MBD8045098.1"/>
    <property type="molecule type" value="Genomic_DNA"/>
</dbReference>